<gene>
    <name evidence="2" type="ORF">SKAU_G00393400</name>
</gene>
<evidence type="ECO:0000313" key="2">
    <source>
        <dbReference type="EMBL" id="KAJ8335997.1"/>
    </source>
</evidence>
<protein>
    <submittedName>
        <fullName evidence="2">Uncharacterized protein</fullName>
    </submittedName>
</protein>
<sequence>MKEATVCVCALVQGVEVLKEVGVLESGFNEATLCGTGDRRLAPQTPPSCIGGKGGKQGARSKPGPSRSSCVVDRLCPSTRHYTPPLPPRGGCVNQPEPTASVSPSCTATRPSPTMWQSMIIRNRRGYRRVAEAIPQLCLGRYGDALSAAHHVPLAHSFAIVSSPPRKKKPNCGLAWLVGPRKSKRDHARAGRKACSSSPYSWLGLSGIKPSV</sequence>
<dbReference type="AlphaFoldDB" id="A0A9Q1EC06"/>
<proteinExistence type="predicted"/>
<dbReference type="Proteomes" id="UP001152622">
    <property type="component" value="Chromosome 20"/>
</dbReference>
<reference evidence="2" key="1">
    <citation type="journal article" date="2023" name="Science">
        <title>Genome structures resolve the early diversification of teleost fishes.</title>
        <authorList>
            <person name="Parey E."/>
            <person name="Louis A."/>
            <person name="Montfort J."/>
            <person name="Bouchez O."/>
            <person name="Roques C."/>
            <person name="Iampietro C."/>
            <person name="Lluch J."/>
            <person name="Castinel A."/>
            <person name="Donnadieu C."/>
            <person name="Desvignes T."/>
            <person name="Floi Bucao C."/>
            <person name="Jouanno E."/>
            <person name="Wen M."/>
            <person name="Mejri S."/>
            <person name="Dirks R."/>
            <person name="Jansen H."/>
            <person name="Henkel C."/>
            <person name="Chen W.J."/>
            <person name="Zahm M."/>
            <person name="Cabau C."/>
            <person name="Klopp C."/>
            <person name="Thompson A.W."/>
            <person name="Robinson-Rechavi M."/>
            <person name="Braasch I."/>
            <person name="Lecointre G."/>
            <person name="Bobe J."/>
            <person name="Postlethwait J.H."/>
            <person name="Berthelot C."/>
            <person name="Roest Crollius H."/>
            <person name="Guiguen Y."/>
        </authorList>
    </citation>
    <scope>NUCLEOTIDE SEQUENCE</scope>
    <source>
        <strain evidence="2">WJC10195</strain>
    </source>
</reference>
<organism evidence="2 3">
    <name type="scientific">Synaphobranchus kaupii</name>
    <name type="common">Kaup's arrowtooth eel</name>
    <dbReference type="NCBI Taxonomy" id="118154"/>
    <lineage>
        <taxon>Eukaryota</taxon>
        <taxon>Metazoa</taxon>
        <taxon>Chordata</taxon>
        <taxon>Craniata</taxon>
        <taxon>Vertebrata</taxon>
        <taxon>Euteleostomi</taxon>
        <taxon>Actinopterygii</taxon>
        <taxon>Neopterygii</taxon>
        <taxon>Teleostei</taxon>
        <taxon>Anguilliformes</taxon>
        <taxon>Synaphobranchidae</taxon>
        <taxon>Synaphobranchus</taxon>
    </lineage>
</organism>
<feature type="compositionally biased region" description="Polar residues" evidence="1">
    <location>
        <begin position="96"/>
        <end position="111"/>
    </location>
</feature>
<keyword evidence="3" id="KW-1185">Reference proteome</keyword>
<feature type="region of interest" description="Disordered" evidence="1">
    <location>
        <begin position="44"/>
        <end position="70"/>
    </location>
</feature>
<evidence type="ECO:0000256" key="1">
    <source>
        <dbReference type="SAM" id="MobiDB-lite"/>
    </source>
</evidence>
<name>A0A9Q1EC06_SYNKA</name>
<evidence type="ECO:0000313" key="3">
    <source>
        <dbReference type="Proteomes" id="UP001152622"/>
    </source>
</evidence>
<feature type="region of interest" description="Disordered" evidence="1">
    <location>
        <begin position="86"/>
        <end position="111"/>
    </location>
</feature>
<comment type="caution">
    <text evidence="2">The sequence shown here is derived from an EMBL/GenBank/DDBJ whole genome shotgun (WGS) entry which is preliminary data.</text>
</comment>
<dbReference type="EMBL" id="JAINUF010000020">
    <property type="protein sequence ID" value="KAJ8335997.1"/>
    <property type="molecule type" value="Genomic_DNA"/>
</dbReference>
<accession>A0A9Q1EC06</accession>